<dbReference type="Gene3D" id="3.40.50.1820">
    <property type="entry name" value="alpha/beta hydrolase"/>
    <property type="match status" value="1"/>
</dbReference>
<evidence type="ECO:0000256" key="1">
    <source>
        <dbReference type="ARBA" id="ARBA00022801"/>
    </source>
</evidence>
<dbReference type="Pfam" id="PF02129">
    <property type="entry name" value="Peptidase_S15"/>
    <property type="match status" value="1"/>
</dbReference>
<dbReference type="InterPro" id="IPR000383">
    <property type="entry name" value="Xaa-Pro-like_dom"/>
</dbReference>
<comment type="caution">
    <text evidence="4">The sequence shown here is derived from an EMBL/GenBank/DDBJ whole genome shotgun (WGS) entry which is preliminary data.</text>
</comment>
<dbReference type="InterPro" id="IPR013736">
    <property type="entry name" value="Xaa-Pro_dipept_C"/>
</dbReference>
<accession>A0ABS8CS73</accession>
<dbReference type="GO" id="GO:0016787">
    <property type="term" value="F:hydrolase activity"/>
    <property type="evidence" value="ECO:0007669"/>
    <property type="project" value="UniProtKB-KW"/>
</dbReference>
<organism evidence="4 5">
    <name type="scientific">Pseudogemmobacter faecipullorum</name>
    <dbReference type="NCBI Taxonomy" id="2755041"/>
    <lineage>
        <taxon>Bacteria</taxon>
        <taxon>Pseudomonadati</taxon>
        <taxon>Pseudomonadota</taxon>
        <taxon>Alphaproteobacteria</taxon>
        <taxon>Rhodobacterales</taxon>
        <taxon>Paracoccaceae</taxon>
        <taxon>Pseudogemmobacter</taxon>
    </lineage>
</organism>
<dbReference type="Proteomes" id="UP001198571">
    <property type="component" value="Unassembled WGS sequence"/>
</dbReference>
<dbReference type="Gene3D" id="2.60.120.260">
    <property type="entry name" value="Galactose-binding domain-like"/>
    <property type="match status" value="1"/>
</dbReference>
<dbReference type="Pfam" id="PF08530">
    <property type="entry name" value="PepX_C"/>
    <property type="match status" value="1"/>
</dbReference>
<proteinExistence type="predicted"/>
<reference evidence="4 5" key="1">
    <citation type="submission" date="2020-07" db="EMBL/GenBank/DDBJ databases">
        <title>Pseudogemmobacter sp. nov., isolated from poultry manure in Taiwan.</title>
        <authorList>
            <person name="Lin S.-Y."/>
            <person name="Tang Y.-S."/>
            <person name="Young C.-C."/>
        </authorList>
    </citation>
    <scope>NUCLEOTIDE SEQUENCE [LARGE SCALE GENOMIC DNA]</scope>
    <source>
        <strain evidence="4 5">CC-YST710</strain>
    </source>
</reference>
<evidence type="ECO:0000259" key="3">
    <source>
        <dbReference type="SMART" id="SM00939"/>
    </source>
</evidence>
<evidence type="ECO:0000313" key="5">
    <source>
        <dbReference type="Proteomes" id="UP001198571"/>
    </source>
</evidence>
<feature type="domain" description="Xaa-Pro dipeptidyl-peptidase C-terminal" evidence="3">
    <location>
        <begin position="289"/>
        <end position="546"/>
    </location>
</feature>
<keyword evidence="1 4" id="KW-0378">Hydrolase</keyword>
<dbReference type="SUPFAM" id="SSF53474">
    <property type="entry name" value="alpha/beta-Hydrolases"/>
    <property type="match status" value="1"/>
</dbReference>
<evidence type="ECO:0000313" key="4">
    <source>
        <dbReference type="EMBL" id="MCB5412005.1"/>
    </source>
</evidence>
<protein>
    <submittedName>
        <fullName evidence="4">CocE/NonD family hydrolase</fullName>
    </submittedName>
</protein>
<dbReference type="RefSeq" id="WP_226937436.1">
    <property type="nucleotide sequence ID" value="NZ_JACDXX010000025.1"/>
</dbReference>
<dbReference type="EMBL" id="JACDXX010000025">
    <property type="protein sequence ID" value="MCB5412005.1"/>
    <property type="molecule type" value="Genomic_DNA"/>
</dbReference>
<dbReference type="SUPFAM" id="SSF49785">
    <property type="entry name" value="Galactose-binding domain-like"/>
    <property type="match status" value="1"/>
</dbReference>
<dbReference type="PANTHER" id="PTHR43056:SF10">
    <property type="entry name" value="COCE_NOND FAMILY, PUTATIVE (AFU_ORTHOLOGUE AFUA_7G00600)-RELATED"/>
    <property type="match status" value="1"/>
</dbReference>
<dbReference type="InterPro" id="IPR008979">
    <property type="entry name" value="Galactose-bd-like_sf"/>
</dbReference>
<dbReference type="SMART" id="SM00939">
    <property type="entry name" value="PepX_C"/>
    <property type="match status" value="1"/>
</dbReference>
<sequence>MKIRSQFPYPVRIVENLFITLEDGTRLAAKLWLPEGAGPVPVVLEYLPYRKHDGTRTRDNALHAWLAGHGYACLRVDIRGTGESSGIITDEYSVQEQLDGCALIAWICRQDWAEPKVTMIGISWGGFNGLQIAARQPEGLVSVITVGSTDDRFATDIHRIGGCLSKDEFDWSSTMFAQNDLPPDPALQGPAWRQMWQARAEANSPWILTWLQHQRRDDYWKQGSVCEDFSAIRVPVYAVSGWADNYSESIPRLLAGLSVPRLGLIGPWAHSYPYDVTVGPAIGWLQEVLRWCDHWMKDRDTGIMNEPMYRVWMQEPVPPRTCYTSRPGRWVSEPCWPSPGITALRLSLGADHRLRAKAGEAKDLALNSPLWVGAAAGEIGRYGNDAEWATDQRMDDAGSLVFLTDPLAERNELLGAPVVELRLHSDQPLALIAARLNDVAPDGSSTRIGIGLLNLTHRNSAEWPEALIPGQPVSLRVEMDDIACAIPAGHRLALSLSTNYWPIAWPSPRPATLQIRSGESWLSLPVRPPRPGEEQALRPFDPPEAAENTPHTWRPVETGVKRRVSHDLLSGEMVVDFPRWTGETEMPDIRQTHRAEGLARYRITDGDPLSACCETRYHITITRPDMVAEHLSTGRLSCDATHFRIEFEVSLKENGEEFFTRRWDERIARDHL</sequence>
<evidence type="ECO:0000256" key="2">
    <source>
        <dbReference type="SAM" id="MobiDB-lite"/>
    </source>
</evidence>
<dbReference type="InterPro" id="IPR050585">
    <property type="entry name" value="Xaa-Pro_dipeptidyl-ppase/CocE"/>
</dbReference>
<keyword evidence="5" id="KW-1185">Reference proteome</keyword>
<dbReference type="InterPro" id="IPR005674">
    <property type="entry name" value="CocE/Ser_esterase"/>
</dbReference>
<dbReference type="PANTHER" id="PTHR43056">
    <property type="entry name" value="PEPTIDASE S9 PROLYL OLIGOPEPTIDASE"/>
    <property type="match status" value="1"/>
</dbReference>
<dbReference type="NCBIfam" id="TIGR00976">
    <property type="entry name" value="CocE_NonD"/>
    <property type="match status" value="1"/>
</dbReference>
<gene>
    <name evidence="4" type="ORF">H0485_18625</name>
</gene>
<dbReference type="InterPro" id="IPR029058">
    <property type="entry name" value="AB_hydrolase_fold"/>
</dbReference>
<name>A0ABS8CS73_9RHOB</name>
<dbReference type="Gene3D" id="1.10.3020.10">
    <property type="entry name" value="alpha-amino acid ester hydrolase ( Helical cap domain)"/>
    <property type="match status" value="1"/>
</dbReference>
<feature type="region of interest" description="Disordered" evidence="2">
    <location>
        <begin position="530"/>
        <end position="551"/>
    </location>
</feature>